<evidence type="ECO:0000256" key="3">
    <source>
        <dbReference type="ARBA" id="ARBA00022525"/>
    </source>
</evidence>
<dbReference type="GO" id="GO:0007600">
    <property type="term" value="P:sensory perception"/>
    <property type="evidence" value="ECO:0007669"/>
    <property type="project" value="TreeGrafter"/>
</dbReference>
<feature type="signal peptide" evidence="11">
    <location>
        <begin position="1"/>
        <end position="23"/>
    </location>
</feature>
<evidence type="ECO:0000256" key="4">
    <source>
        <dbReference type="ARBA" id="ARBA00022685"/>
    </source>
</evidence>
<dbReference type="GO" id="GO:0031628">
    <property type="term" value="F:opioid receptor binding"/>
    <property type="evidence" value="ECO:0007669"/>
    <property type="project" value="TreeGrafter"/>
</dbReference>
<evidence type="ECO:0000256" key="2">
    <source>
        <dbReference type="ARBA" id="ARBA00008543"/>
    </source>
</evidence>
<reference evidence="13" key="2">
    <citation type="journal article" date="2017" name="Sci. Adv.">
        <title>A tail of two voltages: Proteomic comparison of the three electric organs of the electric eel.</title>
        <authorList>
            <person name="Traeger L.L."/>
            <person name="Sabat G."/>
            <person name="Barrett-Wilt G.A."/>
            <person name="Wells G.B."/>
            <person name="Sussman M.R."/>
        </authorList>
    </citation>
    <scope>NUCLEOTIDE SEQUENCE [LARGE SCALE GENOMIC DNA]</scope>
</reference>
<evidence type="ECO:0000256" key="7">
    <source>
        <dbReference type="ARBA" id="ARBA00023205"/>
    </source>
</evidence>
<dbReference type="GO" id="GO:0043679">
    <property type="term" value="C:axon terminus"/>
    <property type="evidence" value="ECO:0007669"/>
    <property type="project" value="TreeGrafter"/>
</dbReference>
<evidence type="ECO:0000256" key="5">
    <source>
        <dbReference type="ARBA" id="ARBA00022901"/>
    </source>
</evidence>
<dbReference type="PRINTS" id="PR01029">
    <property type="entry name" value="PENKAPRCRSR"/>
</dbReference>
<proteinExistence type="inferred from homology"/>
<accession>A0A4W4FGN1</accession>
<keyword evidence="6" id="KW-1015">Disulfide bond</keyword>
<reference evidence="12" key="3">
    <citation type="submission" date="2020-05" db="EMBL/GenBank/DDBJ databases">
        <title>Electrophorus electricus (electric eel) genome, fEleEle1, primary haplotype.</title>
        <authorList>
            <person name="Myers G."/>
            <person name="Meyer A."/>
            <person name="Fedrigo O."/>
            <person name="Formenti G."/>
            <person name="Rhie A."/>
            <person name="Tracey A."/>
            <person name="Sims Y."/>
            <person name="Jarvis E.D."/>
        </authorList>
    </citation>
    <scope>NUCLEOTIDE SEQUENCE [LARGE SCALE GENOMIC DNA]</scope>
</reference>
<evidence type="ECO:0008006" key="14">
    <source>
        <dbReference type="Google" id="ProtNLM"/>
    </source>
</evidence>
<dbReference type="GO" id="GO:0001515">
    <property type="term" value="F:opioid peptide activity"/>
    <property type="evidence" value="ECO:0007669"/>
    <property type="project" value="UniProtKB-KW"/>
</dbReference>
<comment type="subcellular location">
    <subcellularLocation>
        <location evidence="1">Secreted</location>
    </subcellularLocation>
</comment>
<evidence type="ECO:0000256" key="1">
    <source>
        <dbReference type="ARBA" id="ARBA00004613"/>
    </source>
</evidence>
<keyword evidence="7" id="KW-0257">Endorphin</keyword>
<evidence type="ECO:0000256" key="9">
    <source>
        <dbReference type="SAM" id="MobiDB-lite"/>
    </source>
</evidence>
<reference evidence="12" key="5">
    <citation type="submission" date="2025-09" db="UniProtKB">
        <authorList>
            <consortium name="Ensembl"/>
        </authorList>
    </citation>
    <scope>IDENTIFICATION</scope>
</reference>
<dbReference type="Ensembl" id="ENSEEET00000023494.2">
    <property type="protein sequence ID" value="ENSEEEP00000023235.2"/>
    <property type="gene ID" value="ENSEEEG00000011265.2"/>
</dbReference>
<keyword evidence="10" id="KW-0472">Membrane</keyword>
<dbReference type="InterPro" id="IPR006024">
    <property type="entry name" value="Opioid_neupept"/>
</dbReference>
<keyword evidence="3" id="KW-0964">Secreted</keyword>
<reference evidence="12" key="4">
    <citation type="submission" date="2025-08" db="UniProtKB">
        <authorList>
            <consortium name="Ensembl"/>
        </authorList>
    </citation>
    <scope>IDENTIFICATION</scope>
</reference>
<dbReference type="OMA" id="MLLAGTC"/>
<dbReference type="GO" id="GO:0007268">
    <property type="term" value="P:chemical synaptic transmission"/>
    <property type="evidence" value="ECO:0007669"/>
    <property type="project" value="TreeGrafter"/>
</dbReference>
<evidence type="ECO:0000256" key="10">
    <source>
        <dbReference type="SAM" id="Phobius"/>
    </source>
</evidence>
<evidence type="ECO:0000313" key="13">
    <source>
        <dbReference type="Proteomes" id="UP000314983"/>
    </source>
</evidence>
<dbReference type="PANTHER" id="PTHR11438:SF3">
    <property type="entry name" value="PROENKEPHALIN-A"/>
    <property type="match status" value="1"/>
</dbReference>
<gene>
    <name evidence="12" type="primary">penka</name>
</gene>
<keyword evidence="5" id="KW-0555">Opioid peptide</keyword>
<dbReference type="Proteomes" id="UP000314983">
    <property type="component" value="Chromosome 7"/>
</dbReference>
<dbReference type="STRING" id="8005.ENSEEEP00000023235"/>
<dbReference type="GO" id="GO:0005886">
    <property type="term" value="C:plasma membrane"/>
    <property type="evidence" value="ECO:0007669"/>
    <property type="project" value="TreeGrafter"/>
</dbReference>
<keyword evidence="10" id="KW-1133">Transmembrane helix</keyword>
<comment type="similarity">
    <text evidence="2">Belongs to the opioid neuropeptide precursor family.</text>
</comment>
<keyword evidence="8" id="KW-0527">Neuropeptide</keyword>
<name>A0A4W4FGN1_ELEEL</name>
<evidence type="ECO:0000313" key="12">
    <source>
        <dbReference type="Ensembl" id="ENSEEEP00000023235.2"/>
    </source>
</evidence>
<evidence type="ECO:0000256" key="6">
    <source>
        <dbReference type="ARBA" id="ARBA00023157"/>
    </source>
</evidence>
<evidence type="ECO:0000256" key="11">
    <source>
        <dbReference type="SAM" id="SignalP"/>
    </source>
</evidence>
<dbReference type="GO" id="GO:0043025">
    <property type="term" value="C:neuronal cell body"/>
    <property type="evidence" value="ECO:0007669"/>
    <property type="project" value="TreeGrafter"/>
</dbReference>
<feature type="region of interest" description="Disordered" evidence="9">
    <location>
        <begin position="220"/>
        <end position="244"/>
    </location>
</feature>
<feature type="transmembrane region" description="Helical" evidence="10">
    <location>
        <begin position="42"/>
        <end position="61"/>
    </location>
</feature>
<dbReference type="GO" id="GO:0030425">
    <property type="term" value="C:dendrite"/>
    <property type="evidence" value="ECO:0007669"/>
    <property type="project" value="TreeGrafter"/>
</dbReference>
<dbReference type="GeneTree" id="ENSGT00950000183149"/>
<keyword evidence="13" id="KW-1185">Reference proteome</keyword>
<keyword evidence="10" id="KW-0812">Transmembrane</keyword>
<feature type="chain" id="PRO_5044340500" description="Synenkephalin" evidence="11">
    <location>
        <begin position="24"/>
        <end position="244"/>
    </location>
</feature>
<reference evidence="13" key="1">
    <citation type="journal article" date="2014" name="Science">
        <title>Nonhuman genetics. Genomic basis for the convergent evolution of electric organs.</title>
        <authorList>
            <person name="Gallant J.R."/>
            <person name="Traeger L.L."/>
            <person name="Volkening J.D."/>
            <person name="Moffett H."/>
            <person name="Chen P.H."/>
            <person name="Novina C.D."/>
            <person name="Phillips G.N.Jr."/>
            <person name="Anand R."/>
            <person name="Wells G.B."/>
            <person name="Pinch M."/>
            <person name="Guth R."/>
            <person name="Unguez G.A."/>
            <person name="Albert J.S."/>
            <person name="Zakon H.H."/>
            <person name="Samanta M.P."/>
            <person name="Sussman M.R."/>
        </authorList>
    </citation>
    <scope>NUCLEOTIDE SEQUENCE [LARGE SCALE GENOMIC DNA]</scope>
</reference>
<organism evidence="12 13">
    <name type="scientific">Electrophorus electricus</name>
    <name type="common">Electric eel</name>
    <name type="synonym">Gymnotus electricus</name>
    <dbReference type="NCBI Taxonomy" id="8005"/>
    <lineage>
        <taxon>Eukaryota</taxon>
        <taxon>Metazoa</taxon>
        <taxon>Chordata</taxon>
        <taxon>Craniata</taxon>
        <taxon>Vertebrata</taxon>
        <taxon>Euteleostomi</taxon>
        <taxon>Actinopterygii</taxon>
        <taxon>Neopterygii</taxon>
        <taxon>Teleostei</taxon>
        <taxon>Ostariophysi</taxon>
        <taxon>Gymnotiformes</taxon>
        <taxon>Gymnotoidei</taxon>
        <taxon>Gymnotidae</taxon>
        <taxon>Electrophorus</taxon>
    </lineage>
</organism>
<dbReference type="GO" id="GO:0005576">
    <property type="term" value="C:extracellular region"/>
    <property type="evidence" value="ECO:0007669"/>
    <property type="project" value="UniProtKB-SubCell"/>
</dbReference>
<keyword evidence="11" id="KW-0732">Signal</keyword>
<sequence length="244" mass="27093">PMALTVNSCWIVALSACLALTAGAECGRECALCVYHLLGQQTESGTVVGLLLSIFLFILFLKKYPSLYALSEDERITIDSPTLEAQDPRHLLTKKYGGFMKRYGGFMMKKGLELRGAESDSLGAVSKKYGGFMKKEEPRAPSEEQQLDLLREVLRVGLGAEAGPQHEGEEAAKRYGGFMRSVRGGSSTEEVGRDLHKRYGGFMRRVGRPQWLDEQKGYGTYKRWKDGGESALPDTQKRYGGFMD</sequence>
<dbReference type="PANTHER" id="PTHR11438">
    <property type="entry name" value="PROENKEPHALIN"/>
    <property type="match status" value="1"/>
</dbReference>
<protein>
    <recommendedName>
        <fullName evidence="14">Synenkephalin</fullName>
    </recommendedName>
</protein>
<evidence type="ECO:0000256" key="8">
    <source>
        <dbReference type="ARBA" id="ARBA00023320"/>
    </source>
</evidence>
<keyword evidence="4" id="KW-0165">Cleavage on pair of basic residues</keyword>
<dbReference type="AlphaFoldDB" id="A0A4W4FGN1"/>
<dbReference type="GO" id="GO:0007218">
    <property type="term" value="P:neuropeptide signaling pathway"/>
    <property type="evidence" value="ECO:0007669"/>
    <property type="project" value="UniProtKB-KW"/>
</dbReference>
<dbReference type="InterPro" id="IPR000703">
    <property type="entry name" value="Proenkphlin_A"/>
</dbReference>